<dbReference type="InterPro" id="IPR003100">
    <property type="entry name" value="PAZ_dom"/>
</dbReference>
<evidence type="ECO:0000256" key="3">
    <source>
        <dbReference type="ARBA" id="ARBA00020797"/>
    </source>
</evidence>
<dbReference type="GO" id="GO:0030422">
    <property type="term" value="P:siRNA processing"/>
    <property type="evidence" value="ECO:0007669"/>
    <property type="project" value="TreeGrafter"/>
</dbReference>
<sequence length="1511" mass="173482">MASWAADLDEEQWDEPNYTDSEPEEEVQNASGDDNMDGNRDDEQNTSNSDLSIRDILAKQETSAKIINPRDYQIELYERAKEENTIAVLATGSGKTHIATLLLRHILDLELEARSKREAPKTAFFLVDSVNLVFQQANVLQCGLDQNVEGVCGAMGASLWTKSTWDQYLSRNMVIVCTAEVLIQALMHSFIKIAGINLLIFDEAHHTKNNHPYARILREYYITEKDLSKRPRIFGMTASPVDANVDVRQAAKDLETLLHSRIATVSDLKLLQNDITLPEEEVAVYDRLIPAFETPFHQELKMRFGNIEPLQRLFKDSVLLSSELGRWASDVYWSFALSEIEGRKVERRQELRHHRVDTNIRKISDLDKQIAQIREASEYVQGHDFGVPSPTAADLSEKVLLLRHWLGRYYVRTGDALCIVFVERRATARLLNLIFSHIGGPFLHTDILVGNNSRIGDQKVSLRTQIMTLAKFRRGELNCLFATSVAEEGLDIPQCNLVVRFDLYRTMIGYVQSRGRARHRNAKYLHMVESGNFDHRSQVVMAKKSEKTLKEFCRDLPNDRLIDKDDGDIADLFEHHESYPAYVDPESGARLTYRSSLSVVAHFTASLPAPNQEAILVPNYIVEGIEEKYIAEVVLPGYSPITSMRGRPHRRKMIAKCSAAFELCLELRRKGYLDENLLPTYKKQLPAMRNAHLAVSEKSKNQYVMRIKPDFWDIGFDSIPEKLYLTVVDVAPGLNRPHQPIGLITRAPLPQMPEFPIFLNNGRASQVVSKSLAIAFAATDKNLEQFTTVSLQVYSHIFAKKYEYDVAKMSYWILPLLTGNASDPQILSPEDLIDWEQIRMICENSEYPWTPAMSNNFLADRYFVDKWDGGRRFYSIMARPDMSIHGPVPRSSPRHKFMDDILDYSVSLWAKSRVTKVWDQSQPVVEVEKIPFRRNLLADVEKDEDEVKSNLRTFVCPEPMLISTLSTRFVAMCYVFPAIIHRFEAYLVALDACDKLGLNISPKLALEAVTKDSENADESGAEIINFKSGMGPNYERLEFMGDCFLKMATSMSTFVQQPDENEFQFHVRRMLMLCNANLFQSAKNYKLFEYVRSMAFSRRTWYPRGLKLTWGKGHKQTGPQVIKHALGDKSVADVCEALIGAAFMQDNDINNWKPANWDQAVRAVKLLVSSEDHLMEKFSDYYASYQMPKYQFGEATASQFDLAAKVEKKHPYHFRYPRLLRSAFIHPSQAFMWENIPNYQRLEFLGDSLLDMAFIMHLFYQYPDKDPHWLTQHKEPMVANKFLACVCVDLGFHSYLRHNHPVLGTQIREYVQELQEAEREARGKADYWAYWENVTQEPPKCLADVVEAFTAALFVDSEFNFAVVQNFFDLHLKKFFTDMYIYDPYINNNPMNRLQKLFEINFGCKHWKLAGLAQDAMVPGQKQSVVAMLQIHYKVHFHCIRESNRYAKPHVIKMALGALEGLPPFEFRKRFGCDCTDDDAEMENLINDTSQMKIVANGDEDMAMKDAPMTP</sequence>
<dbReference type="InterPro" id="IPR014001">
    <property type="entry name" value="Helicase_ATP-bd"/>
</dbReference>
<proteinExistence type="inferred from homology"/>
<evidence type="ECO:0000256" key="14">
    <source>
        <dbReference type="ARBA" id="ARBA00023118"/>
    </source>
</evidence>
<dbReference type="SMART" id="SM00490">
    <property type="entry name" value="HELICc"/>
    <property type="match status" value="1"/>
</dbReference>
<keyword evidence="6" id="KW-0677">Repeat</keyword>
<dbReference type="GO" id="GO:0051607">
    <property type="term" value="P:defense response to virus"/>
    <property type="evidence" value="ECO:0007669"/>
    <property type="project" value="UniProtKB-KW"/>
</dbReference>
<dbReference type="CDD" id="cd18802">
    <property type="entry name" value="SF2_C_dicer"/>
    <property type="match status" value="1"/>
</dbReference>
<dbReference type="FunFam" id="3.40.50.300:FF:000628">
    <property type="entry name" value="Endoribonuclease Dicer"/>
    <property type="match status" value="1"/>
</dbReference>
<dbReference type="Pfam" id="PF03368">
    <property type="entry name" value="Dicer_dimer"/>
    <property type="match status" value="1"/>
</dbReference>
<dbReference type="GO" id="GO:0003677">
    <property type="term" value="F:DNA binding"/>
    <property type="evidence" value="ECO:0007669"/>
    <property type="project" value="InterPro"/>
</dbReference>
<dbReference type="Gene3D" id="1.10.1520.10">
    <property type="entry name" value="Ribonuclease III domain"/>
    <property type="match status" value="2"/>
</dbReference>
<dbReference type="GO" id="GO:0004525">
    <property type="term" value="F:ribonuclease III activity"/>
    <property type="evidence" value="ECO:0007669"/>
    <property type="project" value="InterPro"/>
</dbReference>
<evidence type="ECO:0000259" key="23">
    <source>
        <dbReference type="PROSITE" id="PS51327"/>
    </source>
</evidence>
<reference evidence="24" key="1">
    <citation type="journal article" date="2021" name="Nat. Commun.">
        <title>Genetic determinants of endophytism in the Arabidopsis root mycobiome.</title>
        <authorList>
            <person name="Mesny F."/>
            <person name="Miyauchi S."/>
            <person name="Thiergart T."/>
            <person name="Pickel B."/>
            <person name="Atanasova L."/>
            <person name="Karlsson M."/>
            <person name="Huettel B."/>
            <person name="Barry K.W."/>
            <person name="Haridas S."/>
            <person name="Chen C."/>
            <person name="Bauer D."/>
            <person name="Andreopoulos W."/>
            <person name="Pangilinan J."/>
            <person name="LaButti K."/>
            <person name="Riley R."/>
            <person name="Lipzen A."/>
            <person name="Clum A."/>
            <person name="Drula E."/>
            <person name="Henrissat B."/>
            <person name="Kohler A."/>
            <person name="Grigoriev I.V."/>
            <person name="Martin F.M."/>
            <person name="Hacquard S."/>
        </authorList>
    </citation>
    <scope>NUCLEOTIDE SEQUENCE</scope>
    <source>
        <strain evidence="24">MPI-CAGE-CH-0243</strain>
    </source>
</reference>
<keyword evidence="8" id="KW-0378">Hydrolase</keyword>
<dbReference type="PANTHER" id="PTHR14950:SF62">
    <property type="entry name" value="DICER-LIKE PROTEIN 1"/>
    <property type="match status" value="1"/>
</dbReference>
<feature type="region of interest" description="Disordered" evidence="18">
    <location>
        <begin position="1"/>
        <end position="52"/>
    </location>
</feature>
<dbReference type="InterPro" id="IPR027417">
    <property type="entry name" value="P-loop_NTPase"/>
</dbReference>
<evidence type="ECO:0000256" key="6">
    <source>
        <dbReference type="ARBA" id="ARBA00022737"/>
    </source>
</evidence>
<dbReference type="PROSITE" id="PS51327">
    <property type="entry name" value="DICER_DSRBF"/>
    <property type="match status" value="1"/>
</dbReference>
<evidence type="ECO:0000256" key="12">
    <source>
        <dbReference type="ARBA" id="ARBA00022842"/>
    </source>
</evidence>
<accession>A0A9P9DC08</accession>
<dbReference type="InterPro" id="IPR006935">
    <property type="entry name" value="Helicase/UvrB_N"/>
</dbReference>
<feature type="domain" description="Helicase ATP-binding" evidence="21">
    <location>
        <begin position="76"/>
        <end position="258"/>
    </location>
</feature>
<protein>
    <recommendedName>
        <fullName evidence="3">Dicer-like protein 1</fullName>
    </recommendedName>
</protein>
<dbReference type="CDD" id="cd18034">
    <property type="entry name" value="DEXHc_dicer"/>
    <property type="match status" value="1"/>
</dbReference>
<evidence type="ECO:0000256" key="5">
    <source>
        <dbReference type="ARBA" id="ARBA00022723"/>
    </source>
</evidence>
<dbReference type="InterPro" id="IPR038248">
    <property type="entry name" value="Dicer_dimer_sf"/>
</dbReference>
<organism evidence="24 25">
    <name type="scientific">Dendryphion nanum</name>
    <dbReference type="NCBI Taxonomy" id="256645"/>
    <lineage>
        <taxon>Eukaryota</taxon>
        <taxon>Fungi</taxon>
        <taxon>Dikarya</taxon>
        <taxon>Ascomycota</taxon>
        <taxon>Pezizomycotina</taxon>
        <taxon>Dothideomycetes</taxon>
        <taxon>Pleosporomycetidae</taxon>
        <taxon>Pleosporales</taxon>
        <taxon>Torulaceae</taxon>
        <taxon>Dendryphion</taxon>
    </lineage>
</organism>
<comment type="cofactor">
    <cofactor evidence="2">
        <name>Mg(2+)</name>
        <dbReference type="ChEBI" id="CHEBI:18420"/>
    </cofactor>
</comment>
<evidence type="ECO:0000256" key="18">
    <source>
        <dbReference type="SAM" id="MobiDB-lite"/>
    </source>
</evidence>
<keyword evidence="9" id="KW-0347">Helicase</keyword>
<dbReference type="PROSITE" id="PS50142">
    <property type="entry name" value="RNASE_3_2"/>
    <property type="match status" value="2"/>
</dbReference>
<dbReference type="GO" id="GO:0005524">
    <property type="term" value="F:ATP binding"/>
    <property type="evidence" value="ECO:0007669"/>
    <property type="project" value="UniProtKB-KW"/>
</dbReference>
<evidence type="ECO:0000256" key="2">
    <source>
        <dbReference type="ARBA" id="ARBA00001946"/>
    </source>
</evidence>
<comment type="similarity">
    <text evidence="16 17">Belongs to the helicase family. Dicer subfamily.</text>
</comment>
<dbReference type="CDD" id="cd00593">
    <property type="entry name" value="RIBOc"/>
    <property type="match status" value="2"/>
</dbReference>
<feature type="domain" description="Helicase C-terminal" evidence="22">
    <location>
        <begin position="405"/>
        <end position="557"/>
    </location>
</feature>
<dbReference type="Pfam" id="PF00271">
    <property type="entry name" value="Helicase_C"/>
    <property type="match status" value="1"/>
</dbReference>
<dbReference type="SMART" id="SM00487">
    <property type="entry name" value="DEXDc"/>
    <property type="match status" value="1"/>
</dbReference>
<keyword evidence="10" id="KW-0862">Zinc</keyword>
<feature type="domain" description="Dicer dsRNA-binding fold" evidence="23">
    <location>
        <begin position="596"/>
        <end position="687"/>
    </location>
</feature>
<evidence type="ECO:0000259" key="20">
    <source>
        <dbReference type="PROSITE" id="PS50821"/>
    </source>
</evidence>
<dbReference type="Proteomes" id="UP000700596">
    <property type="component" value="Unassembled WGS sequence"/>
</dbReference>
<comment type="caution">
    <text evidence="24">The sequence shown here is derived from an EMBL/GenBank/DDBJ whole genome shotgun (WGS) entry which is preliminary data.</text>
</comment>
<evidence type="ECO:0000313" key="24">
    <source>
        <dbReference type="EMBL" id="KAH7116051.1"/>
    </source>
</evidence>
<dbReference type="PROSITE" id="PS00517">
    <property type="entry name" value="RNASE_3_1"/>
    <property type="match status" value="1"/>
</dbReference>
<evidence type="ECO:0000256" key="9">
    <source>
        <dbReference type="ARBA" id="ARBA00022806"/>
    </source>
</evidence>
<feature type="domain" description="RNase III" evidence="19">
    <location>
        <begin position="994"/>
        <end position="1147"/>
    </location>
</feature>
<keyword evidence="12" id="KW-0460">Magnesium</keyword>
<dbReference type="Pfam" id="PF04851">
    <property type="entry name" value="ResIII"/>
    <property type="match status" value="1"/>
</dbReference>
<evidence type="ECO:0000256" key="10">
    <source>
        <dbReference type="ARBA" id="ARBA00022833"/>
    </source>
</evidence>
<dbReference type="PROSITE" id="PS50821">
    <property type="entry name" value="PAZ"/>
    <property type="match status" value="1"/>
</dbReference>
<evidence type="ECO:0000259" key="21">
    <source>
        <dbReference type="PROSITE" id="PS51192"/>
    </source>
</evidence>
<evidence type="ECO:0000256" key="17">
    <source>
        <dbReference type="PROSITE-ProRule" id="PRU00657"/>
    </source>
</evidence>
<evidence type="ECO:0000256" key="8">
    <source>
        <dbReference type="ARBA" id="ARBA00022801"/>
    </source>
</evidence>
<keyword evidence="14" id="KW-0051">Antiviral defense</keyword>
<evidence type="ECO:0000256" key="13">
    <source>
        <dbReference type="ARBA" id="ARBA00022884"/>
    </source>
</evidence>
<dbReference type="GO" id="GO:0004386">
    <property type="term" value="F:helicase activity"/>
    <property type="evidence" value="ECO:0007669"/>
    <property type="project" value="UniProtKB-KW"/>
</dbReference>
<dbReference type="InterPro" id="IPR001650">
    <property type="entry name" value="Helicase_C-like"/>
</dbReference>
<dbReference type="GO" id="GO:0005634">
    <property type="term" value="C:nucleus"/>
    <property type="evidence" value="ECO:0007669"/>
    <property type="project" value="TreeGrafter"/>
</dbReference>
<evidence type="ECO:0000259" key="19">
    <source>
        <dbReference type="PROSITE" id="PS50142"/>
    </source>
</evidence>
<dbReference type="GO" id="GO:0046872">
    <property type="term" value="F:metal ion binding"/>
    <property type="evidence" value="ECO:0007669"/>
    <property type="project" value="UniProtKB-KW"/>
</dbReference>
<dbReference type="EMBL" id="JAGMWT010000015">
    <property type="protein sequence ID" value="KAH7116051.1"/>
    <property type="molecule type" value="Genomic_DNA"/>
</dbReference>
<name>A0A9P9DC08_9PLEO</name>
<evidence type="ECO:0000256" key="7">
    <source>
        <dbReference type="ARBA" id="ARBA00022741"/>
    </source>
</evidence>
<dbReference type="PANTHER" id="PTHR14950">
    <property type="entry name" value="DICER-RELATED"/>
    <property type="match status" value="1"/>
</dbReference>
<feature type="domain" description="PAZ" evidence="20">
    <location>
        <begin position="836"/>
        <end position="964"/>
    </location>
</feature>
<dbReference type="InterPro" id="IPR036389">
    <property type="entry name" value="RNase_III_sf"/>
</dbReference>
<keyword evidence="13 17" id="KW-0694">RNA-binding</keyword>
<dbReference type="Gene3D" id="3.40.50.300">
    <property type="entry name" value="P-loop containing nucleotide triphosphate hydrolases"/>
    <property type="match status" value="2"/>
</dbReference>
<dbReference type="GO" id="GO:0005737">
    <property type="term" value="C:cytoplasm"/>
    <property type="evidence" value="ECO:0007669"/>
    <property type="project" value="TreeGrafter"/>
</dbReference>
<keyword evidence="15" id="KW-0464">Manganese</keyword>
<dbReference type="InterPro" id="IPR000999">
    <property type="entry name" value="RNase_III_dom"/>
</dbReference>
<dbReference type="Pfam" id="PF00636">
    <property type="entry name" value="Ribonuclease_3"/>
    <property type="match status" value="2"/>
</dbReference>
<evidence type="ECO:0000256" key="16">
    <source>
        <dbReference type="ARBA" id="ARBA00035116"/>
    </source>
</evidence>
<keyword evidence="5" id="KW-0479">Metal-binding</keyword>
<dbReference type="InterPro" id="IPR056755">
    <property type="entry name" value="DSRM_2"/>
</dbReference>
<dbReference type="FunFam" id="1.10.1520.10:FF:000015">
    <property type="entry name" value="Dicer-like protein 1"/>
    <property type="match status" value="1"/>
</dbReference>
<dbReference type="OrthoDB" id="416741at2759"/>
<dbReference type="GO" id="GO:0003723">
    <property type="term" value="F:RNA binding"/>
    <property type="evidence" value="ECO:0007669"/>
    <property type="project" value="UniProtKB-UniRule"/>
</dbReference>
<dbReference type="Gene3D" id="3.30.160.380">
    <property type="entry name" value="Dicer dimerisation domain"/>
    <property type="match status" value="1"/>
</dbReference>
<keyword evidence="11" id="KW-0067">ATP-binding</keyword>
<comment type="cofactor">
    <cofactor evidence="1">
        <name>Mn(2+)</name>
        <dbReference type="ChEBI" id="CHEBI:29035"/>
    </cofactor>
</comment>
<keyword evidence="7" id="KW-0547">Nucleotide-binding</keyword>
<evidence type="ECO:0000256" key="4">
    <source>
        <dbReference type="ARBA" id="ARBA00022721"/>
    </source>
</evidence>
<dbReference type="SUPFAM" id="SSF52540">
    <property type="entry name" value="P-loop containing nucleoside triphosphate hydrolases"/>
    <property type="match status" value="2"/>
</dbReference>
<evidence type="ECO:0000256" key="11">
    <source>
        <dbReference type="ARBA" id="ARBA00022840"/>
    </source>
</evidence>
<feature type="domain" description="RNase III" evidence="19">
    <location>
        <begin position="1203"/>
        <end position="1358"/>
    </location>
</feature>
<keyword evidence="25" id="KW-1185">Reference proteome</keyword>
<dbReference type="PROSITE" id="PS51192">
    <property type="entry name" value="HELICASE_ATP_BIND_1"/>
    <property type="match status" value="1"/>
</dbReference>
<dbReference type="Pfam" id="PF24995">
    <property type="entry name" value="DSRM_2"/>
    <property type="match status" value="1"/>
</dbReference>
<gene>
    <name evidence="24" type="ORF">B0J11DRAFT_561526</name>
</gene>
<evidence type="ECO:0000256" key="15">
    <source>
        <dbReference type="ARBA" id="ARBA00023211"/>
    </source>
</evidence>
<dbReference type="SUPFAM" id="SSF69065">
    <property type="entry name" value="RNase III domain-like"/>
    <property type="match status" value="2"/>
</dbReference>
<dbReference type="GO" id="GO:0050688">
    <property type="term" value="P:regulation of defense response to virus"/>
    <property type="evidence" value="ECO:0007669"/>
    <property type="project" value="UniProtKB-KW"/>
</dbReference>
<evidence type="ECO:0000256" key="1">
    <source>
        <dbReference type="ARBA" id="ARBA00001936"/>
    </source>
</evidence>
<dbReference type="SMART" id="SM00535">
    <property type="entry name" value="RIBOc"/>
    <property type="match status" value="2"/>
</dbReference>
<evidence type="ECO:0000259" key="22">
    <source>
        <dbReference type="PROSITE" id="PS51194"/>
    </source>
</evidence>
<keyword evidence="4" id="KW-0930">Antiviral protein</keyword>
<dbReference type="InterPro" id="IPR005034">
    <property type="entry name" value="Dicer_dimerisation"/>
</dbReference>
<evidence type="ECO:0000313" key="25">
    <source>
        <dbReference type="Proteomes" id="UP000700596"/>
    </source>
</evidence>
<dbReference type="PROSITE" id="PS51194">
    <property type="entry name" value="HELICASE_CTER"/>
    <property type="match status" value="1"/>
</dbReference>